<dbReference type="GO" id="GO:0005730">
    <property type="term" value="C:nucleolus"/>
    <property type="evidence" value="ECO:0007669"/>
    <property type="project" value="TreeGrafter"/>
</dbReference>
<reference evidence="2" key="2">
    <citation type="submission" date="2021-01" db="EMBL/GenBank/DDBJ databases">
        <authorList>
            <person name="Schikora-Tamarit M.A."/>
        </authorList>
    </citation>
    <scope>NUCLEOTIDE SEQUENCE</scope>
    <source>
        <strain evidence="2">CBS2887</strain>
    </source>
</reference>
<evidence type="ECO:0000313" key="2">
    <source>
        <dbReference type="EMBL" id="KAH3681677.1"/>
    </source>
</evidence>
<dbReference type="AlphaFoldDB" id="A0A9P8PZY7"/>
<keyword evidence="3" id="KW-1185">Reference proteome</keyword>
<dbReference type="EMBL" id="JAEUBG010004331">
    <property type="protein sequence ID" value="KAH3681677.1"/>
    <property type="molecule type" value="Genomic_DNA"/>
</dbReference>
<evidence type="ECO:0008006" key="4">
    <source>
        <dbReference type="Google" id="ProtNLM"/>
    </source>
</evidence>
<name>A0A9P8PZY7_WICPI</name>
<feature type="compositionally biased region" description="Acidic residues" evidence="1">
    <location>
        <begin position="38"/>
        <end position="62"/>
    </location>
</feature>
<dbReference type="PANTHER" id="PTHR28096:SF1">
    <property type="entry name" value="PROTEIN FAF1"/>
    <property type="match status" value="1"/>
</dbReference>
<feature type="compositionally biased region" description="Acidic residues" evidence="1">
    <location>
        <begin position="71"/>
        <end position="88"/>
    </location>
</feature>
<dbReference type="OrthoDB" id="5556956at2759"/>
<organism evidence="2 3">
    <name type="scientific">Wickerhamomyces pijperi</name>
    <name type="common">Yeast</name>
    <name type="synonym">Pichia pijperi</name>
    <dbReference type="NCBI Taxonomy" id="599730"/>
    <lineage>
        <taxon>Eukaryota</taxon>
        <taxon>Fungi</taxon>
        <taxon>Dikarya</taxon>
        <taxon>Ascomycota</taxon>
        <taxon>Saccharomycotina</taxon>
        <taxon>Saccharomycetes</taxon>
        <taxon>Phaffomycetales</taxon>
        <taxon>Wickerhamomycetaceae</taxon>
        <taxon>Wickerhamomyces</taxon>
    </lineage>
</organism>
<dbReference type="GO" id="GO:0000462">
    <property type="term" value="P:maturation of SSU-rRNA from tricistronic rRNA transcript (SSU-rRNA, 5.8S rRNA, LSU-rRNA)"/>
    <property type="evidence" value="ECO:0007669"/>
    <property type="project" value="TreeGrafter"/>
</dbReference>
<evidence type="ECO:0000313" key="3">
    <source>
        <dbReference type="Proteomes" id="UP000774326"/>
    </source>
</evidence>
<accession>A0A9P8PZY7</accession>
<gene>
    <name evidence="2" type="ORF">WICPIJ_007365</name>
</gene>
<comment type="caution">
    <text evidence="2">The sequence shown here is derived from an EMBL/GenBank/DDBJ whole genome shotgun (WGS) entry which is preliminary data.</text>
</comment>
<protein>
    <recommendedName>
        <fullName evidence="4">Protein FAF1</fullName>
    </recommendedName>
</protein>
<sequence>MSDAEYLKQMEIQRLAFEAQFGSLEDMGFDDKTKKEESESESESGNDQDESEDNNDDFDDGDDLMKYSEFPDSEEEEISEEEEEQDSEEEKKPVVITFRDTTKAYTPPTKEELKLLKSGKSSYKRQEPPKSKKQQVALGDSEENVQNDLELQRFLKESHILANFNNETSGAALTLSTIDSDNLIGDAKKHQLKHRLSSVSSTNKVAKTNLQKMPMSMRKGMIKSQMEKIAKFEKEAKDEGIVLSRVAKGKFRNIGGSLSLNERIGDGYMNEKKLKKSRFRDKGLDVSAKVGKSTRNGLIISQKDIDRINGAGKFNKKMGKKGGRR</sequence>
<reference evidence="2" key="1">
    <citation type="journal article" date="2021" name="Open Biol.">
        <title>Shared evolutionary footprints suggest mitochondrial oxidative damage underlies multiple complex I losses in fungi.</title>
        <authorList>
            <person name="Schikora-Tamarit M.A."/>
            <person name="Marcet-Houben M."/>
            <person name="Nosek J."/>
            <person name="Gabaldon T."/>
        </authorList>
    </citation>
    <scope>NUCLEOTIDE SEQUENCE</scope>
    <source>
        <strain evidence="2">CBS2887</strain>
    </source>
</reference>
<dbReference type="PANTHER" id="PTHR28096">
    <property type="entry name" value="PROTEIN FAF1"/>
    <property type="match status" value="1"/>
</dbReference>
<proteinExistence type="predicted"/>
<dbReference type="Proteomes" id="UP000774326">
    <property type="component" value="Unassembled WGS sequence"/>
</dbReference>
<dbReference type="InterPro" id="IPR053030">
    <property type="entry name" value="Ribosomal_biogenesis_FAF1-like"/>
</dbReference>
<evidence type="ECO:0000256" key="1">
    <source>
        <dbReference type="SAM" id="MobiDB-lite"/>
    </source>
</evidence>
<feature type="region of interest" description="Disordered" evidence="1">
    <location>
        <begin position="19"/>
        <end position="141"/>
    </location>
</feature>